<accession>A0A537J6X6</accession>
<dbReference type="GO" id="GO:0005886">
    <property type="term" value="C:plasma membrane"/>
    <property type="evidence" value="ECO:0007669"/>
    <property type="project" value="UniProtKB-SubCell"/>
</dbReference>
<comment type="catalytic activity">
    <reaction evidence="1">
        <text>ATP + protein L-histidine = ADP + protein N-phospho-L-histidine.</text>
        <dbReference type="EC" id="2.7.13.3"/>
    </reaction>
</comment>
<dbReference type="SUPFAM" id="SSF52172">
    <property type="entry name" value="CheY-like"/>
    <property type="match status" value="1"/>
</dbReference>
<keyword evidence="10" id="KW-0902">Two-component regulatory system</keyword>
<dbReference type="InterPro" id="IPR036890">
    <property type="entry name" value="HATPase_C_sf"/>
</dbReference>
<keyword evidence="6" id="KW-0808">Transferase</keyword>
<dbReference type="InterPro" id="IPR005467">
    <property type="entry name" value="His_kinase_dom"/>
</dbReference>
<evidence type="ECO:0000256" key="8">
    <source>
        <dbReference type="ARBA" id="ARBA00022777"/>
    </source>
</evidence>
<evidence type="ECO:0000259" key="14">
    <source>
        <dbReference type="PROSITE" id="PS50110"/>
    </source>
</evidence>
<keyword evidence="4" id="KW-1003">Cell membrane</keyword>
<dbReference type="CDD" id="cd00130">
    <property type="entry name" value="PAS"/>
    <property type="match status" value="1"/>
</dbReference>
<dbReference type="PANTHER" id="PTHR43047">
    <property type="entry name" value="TWO-COMPONENT HISTIDINE PROTEIN KINASE"/>
    <property type="match status" value="1"/>
</dbReference>
<dbReference type="CDD" id="cd00082">
    <property type="entry name" value="HisKA"/>
    <property type="match status" value="1"/>
</dbReference>
<dbReference type="Pfam" id="PF02518">
    <property type="entry name" value="HATPase_c"/>
    <property type="match status" value="1"/>
</dbReference>
<dbReference type="InterPro" id="IPR003594">
    <property type="entry name" value="HATPase_dom"/>
</dbReference>
<dbReference type="InterPro" id="IPR011006">
    <property type="entry name" value="CheY-like_superfamily"/>
</dbReference>
<evidence type="ECO:0000259" key="13">
    <source>
        <dbReference type="PROSITE" id="PS50109"/>
    </source>
</evidence>
<dbReference type="SMART" id="SM00388">
    <property type="entry name" value="HisKA"/>
    <property type="match status" value="1"/>
</dbReference>
<comment type="subcellular location">
    <subcellularLocation>
        <location evidence="2">Cell membrane</location>
    </subcellularLocation>
</comment>
<dbReference type="SUPFAM" id="SSF55874">
    <property type="entry name" value="ATPase domain of HSP90 chaperone/DNA topoisomerase II/histidine kinase"/>
    <property type="match status" value="1"/>
</dbReference>
<dbReference type="Gene3D" id="3.30.450.20">
    <property type="entry name" value="PAS domain"/>
    <property type="match status" value="1"/>
</dbReference>
<dbReference type="InterPro" id="IPR036097">
    <property type="entry name" value="HisK_dim/P_sf"/>
</dbReference>
<evidence type="ECO:0000256" key="3">
    <source>
        <dbReference type="ARBA" id="ARBA00012438"/>
    </source>
</evidence>
<dbReference type="SMART" id="SM00387">
    <property type="entry name" value="HATPase_c"/>
    <property type="match status" value="1"/>
</dbReference>
<keyword evidence="9" id="KW-0067">ATP-binding</keyword>
<dbReference type="InterPro" id="IPR035965">
    <property type="entry name" value="PAS-like_dom_sf"/>
</dbReference>
<feature type="modified residue" description="4-aspartylphosphate" evidence="12">
    <location>
        <position position="456"/>
    </location>
</feature>
<dbReference type="InterPro" id="IPR003661">
    <property type="entry name" value="HisK_dim/P_dom"/>
</dbReference>
<dbReference type="EC" id="2.7.13.3" evidence="3"/>
<keyword evidence="11" id="KW-0472">Membrane</keyword>
<organism evidence="17 18">
    <name type="scientific">Candidatus Segetimicrobium genomatis</name>
    <dbReference type="NCBI Taxonomy" id="2569760"/>
    <lineage>
        <taxon>Bacteria</taxon>
        <taxon>Bacillati</taxon>
        <taxon>Candidatus Sysuimicrobiota</taxon>
        <taxon>Candidatus Sysuimicrobiia</taxon>
        <taxon>Candidatus Sysuimicrobiales</taxon>
        <taxon>Candidatus Segetimicrobiaceae</taxon>
        <taxon>Candidatus Segetimicrobium</taxon>
    </lineage>
</organism>
<evidence type="ECO:0000256" key="9">
    <source>
        <dbReference type="ARBA" id="ARBA00022840"/>
    </source>
</evidence>
<gene>
    <name evidence="17" type="ORF">E6H03_10645</name>
</gene>
<dbReference type="GO" id="GO:0009927">
    <property type="term" value="F:histidine phosphotransfer kinase activity"/>
    <property type="evidence" value="ECO:0007669"/>
    <property type="project" value="TreeGrafter"/>
</dbReference>
<dbReference type="PANTHER" id="PTHR43047:SF72">
    <property type="entry name" value="OSMOSENSING HISTIDINE PROTEIN KINASE SLN1"/>
    <property type="match status" value="1"/>
</dbReference>
<evidence type="ECO:0000313" key="18">
    <source>
        <dbReference type="Proteomes" id="UP000318093"/>
    </source>
</evidence>
<dbReference type="PROSITE" id="PS50110">
    <property type="entry name" value="RESPONSE_REGULATORY"/>
    <property type="match status" value="1"/>
</dbReference>
<evidence type="ECO:0000256" key="4">
    <source>
        <dbReference type="ARBA" id="ARBA00022475"/>
    </source>
</evidence>
<dbReference type="SMART" id="SM00448">
    <property type="entry name" value="REC"/>
    <property type="match status" value="1"/>
</dbReference>
<dbReference type="FunFam" id="3.30.565.10:FF:000023">
    <property type="entry name" value="PAS domain-containing sensor histidine kinase"/>
    <property type="match status" value="1"/>
</dbReference>
<evidence type="ECO:0000259" key="15">
    <source>
        <dbReference type="PROSITE" id="PS50112"/>
    </source>
</evidence>
<feature type="domain" description="Response regulatory" evidence="14">
    <location>
        <begin position="406"/>
        <end position="523"/>
    </location>
</feature>
<dbReference type="GO" id="GO:0005524">
    <property type="term" value="F:ATP binding"/>
    <property type="evidence" value="ECO:0007669"/>
    <property type="project" value="UniProtKB-KW"/>
</dbReference>
<dbReference type="InterPro" id="IPR013655">
    <property type="entry name" value="PAS_fold_3"/>
</dbReference>
<evidence type="ECO:0000256" key="12">
    <source>
        <dbReference type="PROSITE-ProRule" id="PRU00169"/>
    </source>
</evidence>
<dbReference type="InterPro" id="IPR001789">
    <property type="entry name" value="Sig_transdc_resp-reg_receiver"/>
</dbReference>
<keyword evidence="7" id="KW-0547">Nucleotide-binding</keyword>
<protein>
    <recommendedName>
        <fullName evidence="3">histidine kinase</fullName>
        <ecNumber evidence="3">2.7.13.3</ecNumber>
    </recommendedName>
</protein>
<feature type="domain" description="PAS" evidence="15">
    <location>
        <begin position="45"/>
        <end position="94"/>
    </location>
</feature>
<evidence type="ECO:0000256" key="6">
    <source>
        <dbReference type="ARBA" id="ARBA00022679"/>
    </source>
</evidence>
<dbReference type="EMBL" id="VBAN01000345">
    <property type="protein sequence ID" value="TMI79233.1"/>
    <property type="molecule type" value="Genomic_DNA"/>
</dbReference>
<dbReference type="InterPro" id="IPR004358">
    <property type="entry name" value="Sig_transdc_His_kin-like_C"/>
</dbReference>
<evidence type="ECO:0000256" key="10">
    <source>
        <dbReference type="ARBA" id="ARBA00023012"/>
    </source>
</evidence>
<dbReference type="SMART" id="SM00091">
    <property type="entry name" value="PAS"/>
    <property type="match status" value="1"/>
</dbReference>
<dbReference type="SUPFAM" id="SSF55785">
    <property type="entry name" value="PYP-like sensor domain (PAS domain)"/>
    <property type="match status" value="1"/>
</dbReference>
<feature type="domain" description="Histidine kinase" evidence="13">
    <location>
        <begin position="163"/>
        <end position="379"/>
    </location>
</feature>
<sequence length="536" mass="59102">MCAARRIKRAPARGNQRRRASRIDHSRQEHFFMLSLDMLCIAGFDGYFKQLNPAWEKTLGFTREELTAKPFVEFVHPDDRAATVAEAGRLMAGAETVSFENRYLTKDGSYKWLLWSTAVSLKDQLYYAVARDITERKRADESLRLAKDETDRANRAKSEFLSRMSHELRTPLNAILGFAQLMEMDSLRPDQRESVGHILKGGRHLLDLINEVLDIARIEAGRLTVSVEAVSVKEVLQEALDLITPQAASGDVRLTGRAAGILDRFVLADRQRLKQVLLNLLSNAVKYNRKGGTVALSSKEIAGRLQIKVSDTGAGIAPERLERLFTPFERLGAEQTGVEGVGLGLALSKGLVEAMGGTLGVESALDRGSAFWVEFPVVDSPVMRLDKTGAALSAPASPEISRPAQTVLYIEDNLPNLDLIRRLLVHRPEVKLFTATQGRQGLDLAREHHPHLILLDLHLPDVPGNEVLRRLRGDPETREIPVVVISADATPGQIRRLLAAGAQAYLTKPLNVKKLLALLERSSAGANSAEDPRGAP</sequence>
<evidence type="ECO:0000256" key="11">
    <source>
        <dbReference type="ARBA" id="ARBA00023136"/>
    </source>
</evidence>
<dbReference type="PRINTS" id="PR00344">
    <property type="entry name" value="BCTRLSENSOR"/>
</dbReference>
<dbReference type="NCBIfam" id="TIGR00229">
    <property type="entry name" value="sensory_box"/>
    <property type="match status" value="1"/>
</dbReference>
<feature type="domain" description="PAC" evidence="16">
    <location>
        <begin position="97"/>
        <end position="145"/>
    </location>
</feature>
<name>A0A537J6X6_9BACT</name>
<comment type="caution">
    <text evidence="17">The sequence shown here is derived from an EMBL/GenBank/DDBJ whole genome shotgun (WGS) entry which is preliminary data.</text>
</comment>
<dbReference type="SUPFAM" id="SSF47384">
    <property type="entry name" value="Homodimeric domain of signal transducing histidine kinase"/>
    <property type="match status" value="1"/>
</dbReference>
<evidence type="ECO:0000256" key="1">
    <source>
        <dbReference type="ARBA" id="ARBA00000085"/>
    </source>
</evidence>
<dbReference type="PROSITE" id="PS50113">
    <property type="entry name" value="PAC"/>
    <property type="match status" value="1"/>
</dbReference>
<dbReference type="GO" id="GO:0000155">
    <property type="term" value="F:phosphorelay sensor kinase activity"/>
    <property type="evidence" value="ECO:0007669"/>
    <property type="project" value="InterPro"/>
</dbReference>
<dbReference type="Pfam" id="PF08447">
    <property type="entry name" value="PAS_3"/>
    <property type="match status" value="1"/>
</dbReference>
<dbReference type="Gene3D" id="3.40.50.2300">
    <property type="match status" value="1"/>
</dbReference>
<dbReference type="PROSITE" id="PS50109">
    <property type="entry name" value="HIS_KIN"/>
    <property type="match status" value="1"/>
</dbReference>
<dbReference type="InterPro" id="IPR000700">
    <property type="entry name" value="PAS-assoc_C"/>
</dbReference>
<evidence type="ECO:0000256" key="2">
    <source>
        <dbReference type="ARBA" id="ARBA00004236"/>
    </source>
</evidence>
<keyword evidence="8" id="KW-0418">Kinase</keyword>
<dbReference type="AlphaFoldDB" id="A0A537J6X6"/>
<dbReference type="Gene3D" id="3.30.565.10">
    <property type="entry name" value="Histidine kinase-like ATPase, C-terminal domain"/>
    <property type="match status" value="1"/>
</dbReference>
<evidence type="ECO:0000256" key="5">
    <source>
        <dbReference type="ARBA" id="ARBA00022553"/>
    </source>
</evidence>
<dbReference type="InterPro" id="IPR000014">
    <property type="entry name" value="PAS"/>
</dbReference>
<dbReference type="Pfam" id="PF00512">
    <property type="entry name" value="HisKA"/>
    <property type="match status" value="1"/>
</dbReference>
<evidence type="ECO:0000256" key="7">
    <source>
        <dbReference type="ARBA" id="ARBA00022741"/>
    </source>
</evidence>
<evidence type="ECO:0000313" key="17">
    <source>
        <dbReference type="EMBL" id="TMI79233.1"/>
    </source>
</evidence>
<reference evidence="17 18" key="1">
    <citation type="journal article" date="2019" name="Nat. Microbiol.">
        <title>Mediterranean grassland soil C-N compound turnover is dependent on rainfall and depth, and is mediated by genomically divergent microorganisms.</title>
        <authorList>
            <person name="Diamond S."/>
            <person name="Andeer P.F."/>
            <person name="Li Z."/>
            <person name="Crits-Christoph A."/>
            <person name="Burstein D."/>
            <person name="Anantharaman K."/>
            <person name="Lane K.R."/>
            <person name="Thomas B.C."/>
            <person name="Pan C."/>
            <person name="Northen T.R."/>
            <person name="Banfield J.F."/>
        </authorList>
    </citation>
    <scope>NUCLEOTIDE SEQUENCE [LARGE SCALE GENOMIC DNA]</scope>
    <source>
        <strain evidence="17">NP_6</strain>
    </source>
</reference>
<dbReference type="Pfam" id="PF00072">
    <property type="entry name" value="Response_reg"/>
    <property type="match status" value="1"/>
</dbReference>
<dbReference type="Gene3D" id="1.10.287.130">
    <property type="match status" value="1"/>
</dbReference>
<keyword evidence="5 12" id="KW-0597">Phosphoprotein</keyword>
<dbReference type="PROSITE" id="PS50112">
    <property type="entry name" value="PAS"/>
    <property type="match status" value="1"/>
</dbReference>
<dbReference type="Proteomes" id="UP000318093">
    <property type="component" value="Unassembled WGS sequence"/>
</dbReference>
<proteinExistence type="predicted"/>
<evidence type="ECO:0000259" key="16">
    <source>
        <dbReference type="PROSITE" id="PS50113"/>
    </source>
</evidence>